<evidence type="ECO:0000313" key="1">
    <source>
        <dbReference type="EMBL" id="KAI7953427.1"/>
    </source>
</evidence>
<reference evidence="2" key="2">
    <citation type="journal article" date="2018" name="Mol. Plant Microbe Interact.">
        <title>Genome sequence resources for the wheat stripe rust pathogen (Puccinia striiformis f. sp. tritici) and the barley stripe rust pathogen (Puccinia striiformis f. sp. hordei).</title>
        <authorList>
            <person name="Xia C."/>
            <person name="Wang M."/>
            <person name="Yin C."/>
            <person name="Cornejo O.E."/>
            <person name="Hulbert S.H."/>
            <person name="Chen X."/>
        </authorList>
    </citation>
    <scope>NUCLEOTIDE SEQUENCE [LARGE SCALE GENOMIC DNA]</scope>
    <source>
        <strain evidence="2">93-210</strain>
    </source>
</reference>
<sequence>MGSLQCNLKQKADCIPCSMIRNPTTNRSFYIQGLKSNLVLCLTGTPFQNQLTDVQSLVKLLNIAPWSNNWIWKGHLIPGMNVGPKDAIRTLNQSMDSDQGCAVGSSEKDRKSKTCELRQTMGEVLDRIAHFVCSTFCKTLSIQQPMGSKRISLTAPNDLTILTSSNLLQEGTQHFLELAMARLCKASSPSREPEGIVERRPRYQKTQSCSIFKGSSYVAYLEIIKKALRENFLELTWLKEAQAVNHLYRLGQTHEVHVYQYYVKGTLEKDVHQVQKRKGELASLGVPSHGDEDYECANWLKSDILN</sequence>
<reference evidence="1 2" key="3">
    <citation type="journal article" date="2022" name="Microbiol. Spectr.">
        <title>Folding features and dynamics of 3D genome architecture in plant fungal pathogens.</title>
        <authorList>
            <person name="Xia C."/>
        </authorList>
    </citation>
    <scope>NUCLEOTIDE SEQUENCE [LARGE SCALE GENOMIC DNA]</scope>
    <source>
        <strain evidence="1 2">93-210</strain>
    </source>
</reference>
<protein>
    <submittedName>
        <fullName evidence="1">Uncharacterized protein</fullName>
    </submittedName>
</protein>
<reference evidence="2" key="1">
    <citation type="journal article" date="2018" name="BMC Genomics">
        <title>Genomic insights into host adaptation between the wheat stripe rust pathogen (Puccinia striiformis f. sp. tritici) and the barley stripe rust pathogen (Puccinia striiformis f. sp. hordei).</title>
        <authorList>
            <person name="Xia C."/>
            <person name="Wang M."/>
            <person name="Yin C."/>
            <person name="Cornejo O.E."/>
            <person name="Hulbert S.H."/>
            <person name="Chen X."/>
        </authorList>
    </citation>
    <scope>NUCLEOTIDE SEQUENCE [LARGE SCALE GENOMIC DNA]</scope>
    <source>
        <strain evidence="2">93-210</strain>
    </source>
</reference>
<dbReference type="Proteomes" id="UP001060170">
    <property type="component" value="Chromosome 6"/>
</dbReference>
<gene>
    <name evidence="1" type="ORF">MJO28_005974</name>
</gene>
<comment type="caution">
    <text evidence="1">The sequence shown here is derived from an EMBL/GenBank/DDBJ whole genome shotgun (WGS) entry which is preliminary data.</text>
</comment>
<proteinExistence type="predicted"/>
<keyword evidence="2" id="KW-1185">Reference proteome</keyword>
<evidence type="ECO:0000313" key="2">
    <source>
        <dbReference type="Proteomes" id="UP001060170"/>
    </source>
</evidence>
<name>A0ACC0EHC8_9BASI</name>
<dbReference type="EMBL" id="CM045870">
    <property type="protein sequence ID" value="KAI7953427.1"/>
    <property type="molecule type" value="Genomic_DNA"/>
</dbReference>
<organism evidence="1 2">
    <name type="scientific">Puccinia striiformis f. sp. tritici</name>
    <dbReference type="NCBI Taxonomy" id="168172"/>
    <lineage>
        <taxon>Eukaryota</taxon>
        <taxon>Fungi</taxon>
        <taxon>Dikarya</taxon>
        <taxon>Basidiomycota</taxon>
        <taxon>Pucciniomycotina</taxon>
        <taxon>Pucciniomycetes</taxon>
        <taxon>Pucciniales</taxon>
        <taxon>Pucciniaceae</taxon>
        <taxon>Puccinia</taxon>
    </lineage>
</organism>
<accession>A0ACC0EHC8</accession>